<feature type="domain" description="Isopenicillin N synthase-like Fe(2+) 2OG dioxygenase" evidence="4">
    <location>
        <begin position="31"/>
        <end position="60"/>
    </location>
</feature>
<dbReference type="Pfam" id="PF03171">
    <property type="entry name" value="2OG-FeII_Oxy"/>
    <property type="match status" value="1"/>
</dbReference>
<sequence length="129" mass="15197">METTLYNPSTHLLQAINIIQPKTKLYFLPSIWSNGMYKSIEHRAVTNKEKVRISIATTMFPADTVELEPVETMIDEQRPNMYKKVKGRFYEGPKKVMSIRQRNLRDWYETYSTPRTSEVGTKSDRVQYD</sequence>
<dbReference type="InterPro" id="IPR044861">
    <property type="entry name" value="IPNS-like_FE2OG_OXY"/>
</dbReference>
<dbReference type="EMBL" id="JAVYJV010000016">
    <property type="protein sequence ID" value="KAK4351394.1"/>
    <property type="molecule type" value="Genomic_DNA"/>
</dbReference>
<evidence type="ECO:0000256" key="1">
    <source>
        <dbReference type="ARBA" id="ARBA00022723"/>
    </source>
</evidence>
<dbReference type="GO" id="GO:0016491">
    <property type="term" value="F:oxidoreductase activity"/>
    <property type="evidence" value="ECO:0007669"/>
    <property type="project" value="UniProtKB-KW"/>
</dbReference>
<evidence type="ECO:0000259" key="4">
    <source>
        <dbReference type="Pfam" id="PF03171"/>
    </source>
</evidence>
<dbReference type="SUPFAM" id="SSF51197">
    <property type="entry name" value="Clavaminate synthase-like"/>
    <property type="match status" value="1"/>
</dbReference>
<organism evidence="5 6">
    <name type="scientific">Anisodus tanguticus</name>
    <dbReference type="NCBI Taxonomy" id="243964"/>
    <lineage>
        <taxon>Eukaryota</taxon>
        <taxon>Viridiplantae</taxon>
        <taxon>Streptophyta</taxon>
        <taxon>Embryophyta</taxon>
        <taxon>Tracheophyta</taxon>
        <taxon>Spermatophyta</taxon>
        <taxon>Magnoliopsida</taxon>
        <taxon>eudicotyledons</taxon>
        <taxon>Gunneridae</taxon>
        <taxon>Pentapetalae</taxon>
        <taxon>asterids</taxon>
        <taxon>lamiids</taxon>
        <taxon>Solanales</taxon>
        <taxon>Solanaceae</taxon>
        <taxon>Solanoideae</taxon>
        <taxon>Hyoscyameae</taxon>
        <taxon>Anisodus</taxon>
    </lineage>
</organism>
<evidence type="ECO:0000256" key="2">
    <source>
        <dbReference type="ARBA" id="ARBA00023002"/>
    </source>
</evidence>
<dbReference type="Gene3D" id="2.60.120.330">
    <property type="entry name" value="B-lactam Antibiotic, Isopenicillin N Synthase, Chain"/>
    <property type="match status" value="1"/>
</dbReference>
<evidence type="ECO:0000313" key="5">
    <source>
        <dbReference type="EMBL" id="KAK4351394.1"/>
    </source>
</evidence>
<dbReference type="GO" id="GO:0046872">
    <property type="term" value="F:metal ion binding"/>
    <property type="evidence" value="ECO:0007669"/>
    <property type="project" value="UniProtKB-KW"/>
</dbReference>
<proteinExistence type="predicted"/>
<dbReference type="InterPro" id="IPR050295">
    <property type="entry name" value="Plant_2OG-oxidoreductases"/>
</dbReference>
<evidence type="ECO:0000256" key="3">
    <source>
        <dbReference type="ARBA" id="ARBA00023004"/>
    </source>
</evidence>
<protein>
    <recommendedName>
        <fullName evidence="4">Isopenicillin N synthase-like Fe(2+) 2OG dioxygenase domain-containing protein</fullName>
    </recommendedName>
</protein>
<dbReference type="PANTHER" id="PTHR47991">
    <property type="entry name" value="OXOGLUTARATE/IRON-DEPENDENT DIOXYGENASE"/>
    <property type="match status" value="1"/>
</dbReference>
<dbReference type="AlphaFoldDB" id="A0AAE1RHP2"/>
<keyword evidence="2" id="KW-0560">Oxidoreductase</keyword>
<reference evidence="5" key="1">
    <citation type="submission" date="2023-12" db="EMBL/GenBank/DDBJ databases">
        <title>Genome assembly of Anisodus tanguticus.</title>
        <authorList>
            <person name="Wang Y.-J."/>
        </authorList>
    </citation>
    <scope>NUCLEOTIDE SEQUENCE</scope>
    <source>
        <strain evidence="5">KB-2021</strain>
        <tissue evidence="5">Leaf</tissue>
    </source>
</reference>
<keyword evidence="1" id="KW-0479">Metal-binding</keyword>
<keyword evidence="3" id="KW-0408">Iron</keyword>
<name>A0AAE1RHP2_9SOLA</name>
<evidence type="ECO:0000313" key="6">
    <source>
        <dbReference type="Proteomes" id="UP001291623"/>
    </source>
</evidence>
<keyword evidence="6" id="KW-1185">Reference proteome</keyword>
<dbReference type="Proteomes" id="UP001291623">
    <property type="component" value="Unassembled WGS sequence"/>
</dbReference>
<comment type="caution">
    <text evidence="5">The sequence shown here is derived from an EMBL/GenBank/DDBJ whole genome shotgun (WGS) entry which is preliminary data.</text>
</comment>
<dbReference type="InterPro" id="IPR027443">
    <property type="entry name" value="IPNS-like_sf"/>
</dbReference>
<gene>
    <name evidence="5" type="ORF">RND71_030707</name>
</gene>
<accession>A0AAE1RHP2</accession>